<evidence type="ECO:0000256" key="3">
    <source>
        <dbReference type="SAM" id="MobiDB-lite"/>
    </source>
</evidence>
<dbReference type="InterPro" id="IPR051398">
    <property type="entry name" value="Polysacch_Deacetylase"/>
</dbReference>
<dbReference type="PROSITE" id="PS51677">
    <property type="entry name" value="NODB"/>
    <property type="match status" value="1"/>
</dbReference>
<keyword evidence="6" id="KW-1185">Reference proteome</keyword>
<evidence type="ECO:0000259" key="4">
    <source>
        <dbReference type="PROSITE" id="PS51677"/>
    </source>
</evidence>
<dbReference type="GO" id="GO:0005576">
    <property type="term" value="C:extracellular region"/>
    <property type="evidence" value="ECO:0007669"/>
    <property type="project" value="UniProtKB-SubCell"/>
</dbReference>
<dbReference type="GO" id="GO:0005975">
    <property type="term" value="P:carbohydrate metabolic process"/>
    <property type="evidence" value="ECO:0007669"/>
    <property type="project" value="InterPro"/>
</dbReference>
<dbReference type="Proteomes" id="UP000324479">
    <property type="component" value="Unassembled WGS sequence"/>
</dbReference>
<dbReference type="RefSeq" id="WP_150075430.1">
    <property type="nucleotide sequence ID" value="NZ_VWOX01000003.1"/>
</dbReference>
<dbReference type="CDD" id="cd10918">
    <property type="entry name" value="CE4_NodB_like_5s_6s"/>
    <property type="match status" value="1"/>
</dbReference>
<name>A0A5M6DFV6_9BACT</name>
<dbReference type="PANTHER" id="PTHR34216:SF3">
    <property type="entry name" value="POLY-BETA-1,6-N-ACETYL-D-GLUCOSAMINE N-DEACETYLASE"/>
    <property type="match status" value="1"/>
</dbReference>
<dbReference type="Gene3D" id="3.20.20.370">
    <property type="entry name" value="Glycoside hydrolase/deacetylase"/>
    <property type="match status" value="1"/>
</dbReference>
<protein>
    <submittedName>
        <fullName evidence="5">Polysaccharide deacetylase family protein</fullName>
    </submittedName>
</protein>
<accession>A0A5M6DFV6</accession>
<dbReference type="InterPro" id="IPR011330">
    <property type="entry name" value="Glyco_hydro/deAcase_b/a-brl"/>
</dbReference>
<reference evidence="5 6" key="1">
    <citation type="submission" date="2019-08" db="EMBL/GenBank/DDBJ databases">
        <authorList>
            <person name="Dhanesh K."/>
            <person name="Kumar G."/>
            <person name="Sasikala C."/>
            <person name="Venkata Ramana C."/>
        </authorList>
    </citation>
    <scope>NUCLEOTIDE SEQUENCE [LARGE SCALE GENOMIC DNA]</scope>
    <source>
        <strain evidence="5 6">JC645</strain>
    </source>
</reference>
<evidence type="ECO:0000256" key="2">
    <source>
        <dbReference type="ARBA" id="ARBA00022729"/>
    </source>
</evidence>
<dbReference type="SUPFAM" id="SSF88713">
    <property type="entry name" value="Glycoside hydrolase/deacetylase"/>
    <property type="match status" value="1"/>
</dbReference>
<keyword evidence="2" id="KW-0732">Signal</keyword>
<feature type="domain" description="NodB homology" evidence="4">
    <location>
        <begin position="86"/>
        <end position="311"/>
    </location>
</feature>
<comment type="caution">
    <text evidence="5">The sequence shown here is derived from an EMBL/GenBank/DDBJ whole genome shotgun (WGS) entry which is preliminary data.</text>
</comment>
<dbReference type="PANTHER" id="PTHR34216">
    <property type="match status" value="1"/>
</dbReference>
<evidence type="ECO:0000313" key="5">
    <source>
        <dbReference type="EMBL" id="KAA5545162.1"/>
    </source>
</evidence>
<sequence length="311" mass="34934">MLRLLRQARNAICGPLHDAGLRRRVAGGGAPALVPFYHRVADHTSNPWTISRKEFARHLDYCRDRLTPASLDVIQATMESGRNDRCLLNITFDDGYAENCDFAIPLLIERHVCCTYFVTVNHIVHQRPFPHDQQNGAPLAVNTVRQLREMADHGVQIGLHARDHVDFATLTAPDQIDQQIRQGKDELEQLIGHPVRHFAFPFGMPAQLTRAAIAGVRRAGLASFCSAFGGYNLPGRDAFHLRRFHGDPEFSRFQNWVRFDPRKLRREPPVPYDTPDPTRRSSGAPECDRLACEASATNAAESDRPHVGAPQ</sequence>
<dbReference type="GO" id="GO:0016810">
    <property type="term" value="F:hydrolase activity, acting on carbon-nitrogen (but not peptide) bonds"/>
    <property type="evidence" value="ECO:0007669"/>
    <property type="project" value="InterPro"/>
</dbReference>
<dbReference type="Pfam" id="PF01522">
    <property type="entry name" value="Polysacc_deac_1"/>
    <property type="match status" value="1"/>
</dbReference>
<dbReference type="AlphaFoldDB" id="A0A5M6DFV6"/>
<comment type="subcellular location">
    <subcellularLocation>
        <location evidence="1">Secreted</location>
    </subcellularLocation>
</comment>
<evidence type="ECO:0000256" key="1">
    <source>
        <dbReference type="ARBA" id="ARBA00004613"/>
    </source>
</evidence>
<proteinExistence type="predicted"/>
<dbReference type="EMBL" id="VWOX01000003">
    <property type="protein sequence ID" value="KAA5545162.1"/>
    <property type="molecule type" value="Genomic_DNA"/>
</dbReference>
<evidence type="ECO:0000313" key="6">
    <source>
        <dbReference type="Proteomes" id="UP000324479"/>
    </source>
</evidence>
<feature type="region of interest" description="Disordered" evidence="3">
    <location>
        <begin position="264"/>
        <end position="289"/>
    </location>
</feature>
<dbReference type="InterPro" id="IPR002509">
    <property type="entry name" value="NODB_dom"/>
</dbReference>
<organism evidence="5 6">
    <name type="scientific">Roseiconus nitratireducens</name>
    <dbReference type="NCBI Taxonomy" id="2605748"/>
    <lineage>
        <taxon>Bacteria</taxon>
        <taxon>Pseudomonadati</taxon>
        <taxon>Planctomycetota</taxon>
        <taxon>Planctomycetia</taxon>
        <taxon>Pirellulales</taxon>
        <taxon>Pirellulaceae</taxon>
        <taxon>Roseiconus</taxon>
    </lineage>
</organism>
<gene>
    <name evidence="5" type="ORF">FYK55_05670</name>
</gene>